<dbReference type="EMBL" id="VFJC01000007">
    <property type="protein sequence ID" value="KAB5574628.1"/>
    <property type="molecule type" value="Genomic_DNA"/>
</dbReference>
<comment type="caution">
    <text evidence="2">The sequence shown here is derived from an EMBL/GenBank/DDBJ whole genome shotgun (WGS) entry which is preliminary data.</text>
</comment>
<evidence type="ECO:0008006" key="4">
    <source>
        <dbReference type="Google" id="ProtNLM"/>
    </source>
</evidence>
<feature type="signal peptide" evidence="1">
    <location>
        <begin position="1"/>
        <end position="25"/>
    </location>
</feature>
<name>A0A5N5P5U8_PANHP</name>
<evidence type="ECO:0000313" key="2">
    <source>
        <dbReference type="EMBL" id="KAB5574628.1"/>
    </source>
</evidence>
<evidence type="ECO:0000256" key="1">
    <source>
        <dbReference type="SAM" id="SignalP"/>
    </source>
</evidence>
<organism evidence="2 3">
    <name type="scientific">Pangasianodon hypophthalmus</name>
    <name type="common">Striped catfish</name>
    <name type="synonym">Helicophagus hypophthalmus</name>
    <dbReference type="NCBI Taxonomy" id="310915"/>
    <lineage>
        <taxon>Eukaryota</taxon>
        <taxon>Metazoa</taxon>
        <taxon>Chordata</taxon>
        <taxon>Craniata</taxon>
        <taxon>Vertebrata</taxon>
        <taxon>Euteleostomi</taxon>
        <taxon>Actinopterygii</taxon>
        <taxon>Neopterygii</taxon>
        <taxon>Teleostei</taxon>
        <taxon>Ostariophysi</taxon>
        <taxon>Siluriformes</taxon>
        <taxon>Pangasiidae</taxon>
        <taxon>Pangasianodon</taxon>
    </lineage>
</organism>
<keyword evidence="1" id="KW-0732">Signal</keyword>
<keyword evidence="3" id="KW-1185">Reference proteome</keyword>
<accession>A0A5N5P5U8</accession>
<proteinExistence type="predicted"/>
<protein>
    <recommendedName>
        <fullName evidence="4">Secreted protein</fullName>
    </recommendedName>
</protein>
<gene>
    <name evidence="2" type="ORF">PHYPO_G00211180</name>
</gene>
<sequence length="77" mass="8539">MSCHVESFVIFFPQVLLQLCGAVDGLSNCRGTPAFPEAKVKVTEGGACLRDHKVRSSNFLRPATLYWTFVIIVCIYS</sequence>
<dbReference type="AlphaFoldDB" id="A0A5N5P5U8"/>
<feature type="chain" id="PRO_5024463776" description="Secreted protein" evidence="1">
    <location>
        <begin position="26"/>
        <end position="77"/>
    </location>
</feature>
<reference evidence="2 3" key="1">
    <citation type="submission" date="2019-06" db="EMBL/GenBank/DDBJ databases">
        <title>A chromosome-scale genome assembly of the striped catfish, Pangasianodon hypophthalmus.</title>
        <authorList>
            <person name="Wen M."/>
            <person name="Zahm M."/>
            <person name="Roques C."/>
            <person name="Cabau C."/>
            <person name="Klopp C."/>
            <person name="Donnadieu C."/>
            <person name="Jouanno E."/>
            <person name="Avarre J.-C."/>
            <person name="Campet M."/>
            <person name="Ha T.T.T."/>
            <person name="Dugue R."/>
            <person name="Lampietro C."/>
            <person name="Louis A."/>
            <person name="Herpin A."/>
            <person name="Echchiki A."/>
            <person name="Berthelot C."/>
            <person name="Parey E."/>
            <person name="Roest-Crollius H."/>
            <person name="Braasch I."/>
            <person name="Postlethwait J."/>
            <person name="Bobe J."/>
            <person name="Montfort J."/>
            <person name="Bouchez O."/>
            <person name="Begum T."/>
            <person name="Schartl M."/>
            <person name="Guiguen Y."/>
        </authorList>
    </citation>
    <scope>NUCLEOTIDE SEQUENCE [LARGE SCALE GENOMIC DNA]</scope>
    <source>
        <strain evidence="2 3">Indonesia</strain>
        <tissue evidence="2">Blood</tissue>
    </source>
</reference>
<dbReference type="Proteomes" id="UP000327468">
    <property type="component" value="Chromosome 6"/>
</dbReference>
<evidence type="ECO:0000313" key="3">
    <source>
        <dbReference type="Proteomes" id="UP000327468"/>
    </source>
</evidence>